<reference evidence="2" key="1">
    <citation type="journal article" date="2019" name="Int. J. Syst. Evol. Microbiol.">
        <title>The Global Catalogue of Microorganisms (GCM) 10K type strain sequencing project: providing services to taxonomists for standard genome sequencing and annotation.</title>
        <authorList>
            <consortium name="The Broad Institute Genomics Platform"/>
            <consortium name="The Broad Institute Genome Sequencing Center for Infectious Disease"/>
            <person name="Wu L."/>
            <person name="Ma J."/>
        </authorList>
    </citation>
    <scope>NUCLEOTIDE SEQUENCE [LARGE SCALE GENOMIC DNA]</scope>
    <source>
        <strain evidence="2">JCM 32305</strain>
    </source>
</reference>
<dbReference type="Proteomes" id="UP000654004">
    <property type="component" value="Unassembled WGS sequence"/>
</dbReference>
<accession>A0ABQ2QXQ1</accession>
<proteinExistence type="predicted"/>
<sequence>MRIQPSQSVDNTSYQYYVDLLQLVLDTTSDEYGPADIVTLESSLSQSRGFFMLKNEQLDVYWAGTSIARERDYLAVTVPLVGGLLGNRVPVIMRNRLSEFAKITTAEQLQKMVACQGSQWPDSDILEFNGYRVERVISFSLMYTMLEQQRCDYFPRGINEAHAEVDTQGHETLMVYDELILRYPLPMYFFVNKQNLLLAQRLTEGLLLLVNNGKLTEFIMHHPTTASIFPLSRYQHSRVISLENAILPANVVERAHNNWIGFPKE</sequence>
<evidence type="ECO:0000313" key="2">
    <source>
        <dbReference type="Proteomes" id="UP000654004"/>
    </source>
</evidence>
<comment type="caution">
    <text evidence="1">The sequence shown here is derived from an EMBL/GenBank/DDBJ whole genome shotgun (WGS) entry which is preliminary data.</text>
</comment>
<evidence type="ECO:0008006" key="3">
    <source>
        <dbReference type="Google" id="ProtNLM"/>
    </source>
</evidence>
<gene>
    <name evidence="1" type="ORF">GCM10009410_36170</name>
</gene>
<evidence type="ECO:0000313" key="1">
    <source>
        <dbReference type="EMBL" id="GGP99054.1"/>
    </source>
</evidence>
<dbReference type="Gene3D" id="3.40.190.10">
    <property type="entry name" value="Periplasmic binding protein-like II"/>
    <property type="match status" value="2"/>
</dbReference>
<protein>
    <recommendedName>
        <fullName evidence="3">Solute-binding protein family 3/N-terminal domain-containing protein</fullName>
    </recommendedName>
</protein>
<organism evidence="1 2">
    <name type="scientific">Shewanella ulleungensis</name>
    <dbReference type="NCBI Taxonomy" id="2282699"/>
    <lineage>
        <taxon>Bacteria</taxon>
        <taxon>Pseudomonadati</taxon>
        <taxon>Pseudomonadota</taxon>
        <taxon>Gammaproteobacteria</taxon>
        <taxon>Alteromonadales</taxon>
        <taxon>Shewanellaceae</taxon>
        <taxon>Shewanella</taxon>
    </lineage>
</organism>
<dbReference type="SUPFAM" id="SSF53850">
    <property type="entry name" value="Periplasmic binding protein-like II"/>
    <property type="match status" value="1"/>
</dbReference>
<dbReference type="EMBL" id="BMQW01000013">
    <property type="protein sequence ID" value="GGP99054.1"/>
    <property type="molecule type" value="Genomic_DNA"/>
</dbReference>
<name>A0ABQ2QXQ1_9GAMM</name>
<keyword evidence="2" id="KW-1185">Reference proteome</keyword>